<dbReference type="GO" id="GO:0005886">
    <property type="term" value="C:plasma membrane"/>
    <property type="evidence" value="ECO:0007669"/>
    <property type="project" value="UniProtKB-SubCell"/>
</dbReference>
<evidence type="ECO:0000313" key="10">
    <source>
        <dbReference type="EMBL" id="HFM96862.1"/>
    </source>
</evidence>
<reference evidence="10" key="1">
    <citation type="journal article" date="2020" name="mSystems">
        <title>Genome- and Community-Level Interaction Insights into Carbon Utilization and Element Cycling Functions of Hydrothermarchaeota in Hydrothermal Sediment.</title>
        <authorList>
            <person name="Zhou Z."/>
            <person name="Liu Y."/>
            <person name="Xu W."/>
            <person name="Pan J."/>
            <person name="Luo Z.H."/>
            <person name="Li M."/>
        </authorList>
    </citation>
    <scope>NUCLEOTIDE SEQUENCE [LARGE SCALE GENOMIC DNA]</scope>
    <source>
        <strain evidence="10">SpSt-418</strain>
    </source>
</reference>
<evidence type="ECO:0000256" key="1">
    <source>
        <dbReference type="ARBA" id="ARBA00004236"/>
    </source>
</evidence>
<evidence type="ECO:0000256" key="4">
    <source>
        <dbReference type="ARBA" id="ARBA00022679"/>
    </source>
</evidence>
<keyword evidence="5 8" id="KW-0812">Transmembrane</keyword>
<feature type="domain" description="Bacterial sugar transferase" evidence="9">
    <location>
        <begin position="35"/>
        <end position="226"/>
    </location>
</feature>
<evidence type="ECO:0000256" key="3">
    <source>
        <dbReference type="ARBA" id="ARBA00022475"/>
    </source>
</evidence>
<keyword evidence="3" id="KW-1003">Cell membrane</keyword>
<comment type="subcellular location">
    <subcellularLocation>
        <location evidence="1">Cell membrane</location>
    </subcellularLocation>
</comment>
<evidence type="ECO:0000256" key="7">
    <source>
        <dbReference type="ARBA" id="ARBA00023136"/>
    </source>
</evidence>
<gene>
    <name evidence="10" type="ORF">ENR64_03680</name>
</gene>
<evidence type="ECO:0000256" key="6">
    <source>
        <dbReference type="ARBA" id="ARBA00022989"/>
    </source>
</evidence>
<evidence type="ECO:0000256" key="5">
    <source>
        <dbReference type="ARBA" id="ARBA00022692"/>
    </source>
</evidence>
<evidence type="ECO:0000259" key="9">
    <source>
        <dbReference type="Pfam" id="PF02397"/>
    </source>
</evidence>
<dbReference type="AlphaFoldDB" id="A0A7C3KDS7"/>
<proteinExistence type="inferred from homology"/>
<sequence>MTAESQLGSRKTLRSSLRRGILPRLLRTLDGVLSKRAFDILFSLVVLTVFAPIYLLLILVIAISSPGPVFYVQERVGKDLKPFGCIKFRTMVRNADEMLVQLIENSPHLRREYEATCKLRKDPRITWIGRFLRLTSLDEFPQFFNVLMGDMSVVGPRPVVEEEIERYGAHADRVFSIRPGITGLWQVSGRNDVPYPRRVQIDLYYLSARNLGMDLWIIIKTIGIVLFPKDNGAY</sequence>
<comment type="caution">
    <text evidence="10">The sequence shown here is derived from an EMBL/GenBank/DDBJ whole genome shotgun (WGS) entry which is preliminary data.</text>
</comment>
<keyword evidence="4 10" id="KW-0808">Transferase</keyword>
<evidence type="ECO:0000256" key="2">
    <source>
        <dbReference type="ARBA" id="ARBA00006464"/>
    </source>
</evidence>
<dbReference type="GO" id="GO:0016780">
    <property type="term" value="F:phosphotransferase activity, for other substituted phosphate groups"/>
    <property type="evidence" value="ECO:0007669"/>
    <property type="project" value="TreeGrafter"/>
</dbReference>
<dbReference type="PANTHER" id="PTHR30576">
    <property type="entry name" value="COLANIC BIOSYNTHESIS UDP-GLUCOSE LIPID CARRIER TRANSFERASE"/>
    <property type="match status" value="1"/>
</dbReference>
<dbReference type="Pfam" id="PF02397">
    <property type="entry name" value="Bac_transf"/>
    <property type="match status" value="1"/>
</dbReference>
<protein>
    <submittedName>
        <fullName evidence="10">Sugar transferase</fullName>
    </submittedName>
</protein>
<keyword evidence="6 8" id="KW-1133">Transmembrane helix</keyword>
<organism evidence="10">
    <name type="scientific">Oscillatoriales cyanobacterium SpSt-418</name>
    <dbReference type="NCBI Taxonomy" id="2282169"/>
    <lineage>
        <taxon>Bacteria</taxon>
        <taxon>Bacillati</taxon>
        <taxon>Cyanobacteriota</taxon>
        <taxon>Cyanophyceae</taxon>
        <taxon>Oscillatoriophycideae</taxon>
        <taxon>Oscillatoriales</taxon>
    </lineage>
</organism>
<dbReference type="InterPro" id="IPR003362">
    <property type="entry name" value="Bact_transf"/>
</dbReference>
<keyword evidence="7 8" id="KW-0472">Membrane</keyword>
<evidence type="ECO:0000256" key="8">
    <source>
        <dbReference type="SAM" id="Phobius"/>
    </source>
</evidence>
<dbReference type="PANTHER" id="PTHR30576:SF4">
    <property type="entry name" value="UNDECAPRENYL-PHOSPHATE GALACTOSE PHOSPHOTRANSFERASE"/>
    <property type="match status" value="1"/>
</dbReference>
<accession>A0A7C3KDS7</accession>
<feature type="transmembrane region" description="Helical" evidence="8">
    <location>
        <begin position="40"/>
        <end position="63"/>
    </location>
</feature>
<dbReference type="EMBL" id="DSRU01000048">
    <property type="protein sequence ID" value="HFM96862.1"/>
    <property type="molecule type" value="Genomic_DNA"/>
</dbReference>
<comment type="similarity">
    <text evidence="2">Belongs to the bacterial sugar transferase family.</text>
</comment>
<name>A0A7C3KDS7_9CYAN</name>